<evidence type="ECO:0008006" key="3">
    <source>
        <dbReference type="Google" id="ProtNLM"/>
    </source>
</evidence>
<sequence>MLLALCLCLPACKKDKPVAWVESSANEVPEDSVPSDDDWLIFGAARHRMHFLRMATTIDTSDPQTHELARLQLKPDIVAELKAELPKVEDLYARQRTAIVAKLDAEQAELFEQEIALEAEIAEKMMPIFWQPRETKVWESSTELAAKLAKLKELRAPLSPWLFGLPAKKSEVEEMYDTAYLRKAMKSGYGWPLVNSISREQMEQLEQEAAEKKKR</sequence>
<reference evidence="1" key="1">
    <citation type="submission" date="2022-10" db="EMBL/GenBank/DDBJ databases">
        <title>Luteolibacter sp. GHJ8, whole genome shotgun sequencing project.</title>
        <authorList>
            <person name="Zhao G."/>
            <person name="Shen L."/>
        </authorList>
    </citation>
    <scope>NUCLEOTIDE SEQUENCE</scope>
    <source>
        <strain evidence="1">GHJ8</strain>
    </source>
</reference>
<protein>
    <recommendedName>
        <fullName evidence="3">Lipoprotein</fullName>
    </recommendedName>
</protein>
<dbReference type="EMBL" id="JAPDDR010000030">
    <property type="protein sequence ID" value="MCW1917122.1"/>
    <property type="molecule type" value="Genomic_DNA"/>
</dbReference>
<name>A0ABT3GB95_9BACT</name>
<dbReference type="RefSeq" id="WP_264516741.1">
    <property type="nucleotide sequence ID" value="NZ_JAPDDR010000030.1"/>
</dbReference>
<organism evidence="1 2">
    <name type="scientific">Luteolibacter rhizosphaerae</name>
    <dbReference type="NCBI Taxonomy" id="2989719"/>
    <lineage>
        <taxon>Bacteria</taxon>
        <taxon>Pseudomonadati</taxon>
        <taxon>Verrucomicrobiota</taxon>
        <taxon>Verrucomicrobiia</taxon>
        <taxon>Verrucomicrobiales</taxon>
        <taxon>Verrucomicrobiaceae</taxon>
        <taxon>Luteolibacter</taxon>
    </lineage>
</organism>
<proteinExistence type="predicted"/>
<keyword evidence="2" id="KW-1185">Reference proteome</keyword>
<dbReference type="Proteomes" id="UP001165653">
    <property type="component" value="Unassembled WGS sequence"/>
</dbReference>
<comment type="caution">
    <text evidence="1">The sequence shown here is derived from an EMBL/GenBank/DDBJ whole genome shotgun (WGS) entry which is preliminary data.</text>
</comment>
<gene>
    <name evidence="1" type="ORF">OJ996_26305</name>
</gene>
<accession>A0ABT3GB95</accession>
<evidence type="ECO:0000313" key="2">
    <source>
        <dbReference type="Proteomes" id="UP001165653"/>
    </source>
</evidence>
<evidence type="ECO:0000313" key="1">
    <source>
        <dbReference type="EMBL" id="MCW1917122.1"/>
    </source>
</evidence>